<evidence type="ECO:0000313" key="3">
    <source>
        <dbReference type="Proteomes" id="UP001355207"/>
    </source>
</evidence>
<dbReference type="Proteomes" id="UP001355207">
    <property type="component" value="Chromosome 10"/>
</dbReference>
<keyword evidence="1" id="KW-0472">Membrane</keyword>
<name>A0AAX4K4S1_9TREE</name>
<gene>
    <name evidence="2" type="ORF">L201_007516</name>
</gene>
<keyword evidence="1" id="KW-0812">Transmembrane</keyword>
<protein>
    <submittedName>
        <fullName evidence="2">Uncharacterized protein</fullName>
    </submittedName>
</protein>
<feature type="transmembrane region" description="Helical" evidence="1">
    <location>
        <begin position="119"/>
        <end position="136"/>
    </location>
</feature>
<dbReference type="EMBL" id="CP144107">
    <property type="protein sequence ID" value="WWC92557.1"/>
    <property type="molecule type" value="Genomic_DNA"/>
</dbReference>
<organism evidence="2 3">
    <name type="scientific">Kwoniella dendrophila CBS 6074</name>
    <dbReference type="NCBI Taxonomy" id="1295534"/>
    <lineage>
        <taxon>Eukaryota</taxon>
        <taxon>Fungi</taxon>
        <taxon>Dikarya</taxon>
        <taxon>Basidiomycota</taxon>
        <taxon>Agaricomycotina</taxon>
        <taxon>Tremellomycetes</taxon>
        <taxon>Tremellales</taxon>
        <taxon>Cryptococcaceae</taxon>
        <taxon>Kwoniella</taxon>
    </lineage>
</organism>
<evidence type="ECO:0000313" key="2">
    <source>
        <dbReference type="EMBL" id="WWC92557.1"/>
    </source>
</evidence>
<reference evidence="2 3" key="1">
    <citation type="submission" date="2024-01" db="EMBL/GenBank/DDBJ databases">
        <title>Comparative genomics of Cryptococcus and Kwoniella reveals pathogenesis evolution and contrasting modes of karyotype evolution via chromosome fusion or intercentromeric recombination.</title>
        <authorList>
            <person name="Coelho M.A."/>
            <person name="David-Palma M."/>
            <person name="Shea T."/>
            <person name="Bowers K."/>
            <person name="McGinley-Smith S."/>
            <person name="Mohammad A.W."/>
            <person name="Gnirke A."/>
            <person name="Yurkov A.M."/>
            <person name="Nowrousian M."/>
            <person name="Sun S."/>
            <person name="Cuomo C.A."/>
            <person name="Heitman J."/>
        </authorList>
    </citation>
    <scope>NUCLEOTIDE SEQUENCE [LARGE SCALE GENOMIC DNA]</scope>
    <source>
        <strain evidence="2 3">CBS 6074</strain>
    </source>
</reference>
<keyword evidence="1" id="KW-1133">Transmembrane helix</keyword>
<accession>A0AAX4K4S1</accession>
<proteinExistence type="predicted"/>
<evidence type="ECO:0000256" key="1">
    <source>
        <dbReference type="SAM" id="Phobius"/>
    </source>
</evidence>
<dbReference type="RefSeq" id="XP_066079319.1">
    <property type="nucleotide sequence ID" value="XM_066223222.1"/>
</dbReference>
<dbReference type="AlphaFoldDB" id="A0AAX4K4S1"/>
<sequence>MAVHITPDESYHLWIAYKHQLGCLIEGNFSTIQYCTNGGGYVQLNSTVANLTQYPTYFCALPKNDKGNETSVNYLRGNYNLVGLNTAGCNSDESTPSGLRSHVLRTRSTMGDLQGFGDGLGYLVYFWFWAIGLYVVNKSL</sequence>
<dbReference type="GeneID" id="91098184"/>
<keyword evidence="3" id="KW-1185">Reference proteome</keyword>